<feature type="domain" description="Major facilitator superfamily (MFS) profile" evidence="7">
    <location>
        <begin position="100"/>
        <end position="527"/>
    </location>
</feature>
<sequence length="537" mass="58752">MPQTSRGPSRFTPLCSLVAALGDAEVATDWLERGRDGVQGTGAIPQRSIGAFNPAADLAESEAPRTTAARKDEESKDPYEVVLDPADDPKNMNSFRKWVILLVICSGALCATCASSMASFTETGISEDFHVGHEVSILGISLYVLGLGLGPLLIGPLSEVHGRNAIYRVSYLIFFAFSWAVAFPPDIAVYLIFRFLTGFSSSAFLSVAGGSVSDLFENDKVATPMAVYTVSPFIGPAAGPLISGFINQNANWRWTYRTLVIWIFVELAFIVLLVPETYVPAILKRKAQILRKTTGDNRYWAPLEKRERSLLHSVAMSCYVPFKLMALESMALLLNLWAALILGIQYLTFQAFPIIFEDGHHFNVQSTGMSFIGMGLGLLLGLACQPIINIFLRKQKIKYNGNPPPEIRLVIGMWGAVLIPISLFWLAFTTYPHVHWIVPIIASVPFGIGILFCFSTIFTYLVTAYRPIAASAMSSNTFVRTSFAAAFPLFAGQMYHRLGTVGATALLAGLTTLAAPIPFVFYKIGARLRARSRFTGA</sequence>
<dbReference type="InterPro" id="IPR011701">
    <property type="entry name" value="MFS"/>
</dbReference>
<dbReference type="Pfam" id="PF07690">
    <property type="entry name" value="MFS_1"/>
    <property type="match status" value="1"/>
</dbReference>
<name>A0A9P3GEG2_9APHY</name>
<dbReference type="PANTHER" id="PTHR23502">
    <property type="entry name" value="MAJOR FACILITATOR SUPERFAMILY"/>
    <property type="match status" value="1"/>
</dbReference>
<feature type="transmembrane region" description="Helical" evidence="6">
    <location>
        <begin position="409"/>
        <end position="428"/>
    </location>
</feature>
<dbReference type="SUPFAM" id="SSF103473">
    <property type="entry name" value="MFS general substrate transporter"/>
    <property type="match status" value="1"/>
</dbReference>
<evidence type="ECO:0000256" key="6">
    <source>
        <dbReference type="SAM" id="Phobius"/>
    </source>
</evidence>
<feature type="transmembrane region" description="Helical" evidence="6">
    <location>
        <begin position="259"/>
        <end position="283"/>
    </location>
</feature>
<evidence type="ECO:0000313" key="8">
    <source>
        <dbReference type="EMBL" id="GJE92265.1"/>
    </source>
</evidence>
<feature type="transmembrane region" description="Helical" evidence="6">
    <location>
        <begin position="166"/>
        <end position="183"/>
    </location>
</feature>
<feature type="transmembrane region" description="Helical" evidence="6">
    <location>
        <begin position="98"/>
        <end position="120"/>
    </location>
</feature>
<feature type="transmembrane region" description="Helical" evidence="6">
    <location>
        <begin position="332"/>
        <end position="356"/>
    </location>
</feature>
<organism evidence="8 9">
    <name type="scientific">Phanerochaete sordida</name>
    <dbReference type="NCBI Taxonomy" id="48140"/>
    <lineage>
        <taxon>Eukaryota</taxon>
        <taxon>Fungi</taxon>
        <taxon>Dikarya</taxon>
        <taxon>Basidiomycota</taxon>
        <taxon>Agaricomycotina</taxon>
        <taxon>Agaricomycetes</taxon>
        <taxon>Polyporales</taxon>
        <taxon>Phanerochaetaceae</taxon>
        <taxon>Phanerochaete</taxon>
    </lineage>
</organism>
<feature type="transmembrane region" description="Helical" evidence="6">
    <location>
        <begin position="368"/>
        <end position="388"/>
    </location>
</feature>
<dbReference type="InterPro" id="IPR020846">
    <property type="entry name" value="MFS_dom"/>
</dbReference>
<evidence type="ECO:0000313" key="9">
    <source>
        <dbReference type="Proteomes" id="UP000703269"/>
    </source>
</evidence>
<feature type="transmembrane region" description="Helical" evidence="6">
    <location>
        <begin position="477"/>
        <end position="495"/>
    </location>
</feature>
<feature type="transmembrane region" description="Helical" evidence="6">
    <location>
        <begin position="440"/>
        <end position="465"/>
    </location>
</feature>
<feature type="region of interest" description="Disordered" evidence="5">
    <location>
        <begin position="59"/>
        <end position="83"/>
    </location>
</feature>
<comment type="caution">
    <text evidence="8">The sequence shown here is derived from an EMBL/GenBank/DDBJ whole genome shotgun (WGS) entry which is preliminary data.</text>
</comment>
<keyword evidence="2 6" id="KW-0812">Transmembrane</keyword>
<gene>
    <name evidence="8" type="ORF">PsYK624_084190</name>
</gene>
<evidence type="ECO:0000259" key="7">
    <source>
        <dbReference type="PROSITE" id="PS50850"/>
    </source>
</evidence>
<reference evidence="8 9" key="1">
    <citation type="submission" date="2021-08" db="EMBL/GenBank/DDBJ databases">
        <title>Draft Genome Sequence of Phanerochaete sordida strain YK-624.</title>
        <authorList>
            <person name="Mori T."/>
            <person name="Dohra H."/>
            <person name="Suzuki T."/>
            <person name="Kawagishi H."/>
            <person name="Hirai H."/>
        </authorList>
    </citation>
    <scope>NUCLEOTIDE SEQUENCE [LARGE SCALE GENOMIC DNA]</scope>
    <source>
        <strain evidence="8 9">YK-624</strain>
    </source>
</reference>
<dbReference type="CDD" id="cd17323">
    <property type="entry name" value="MFS_Tpo1_MDR_like"/>
    <property type="match status" value="1"/>
</dbReference>
<dbReference type="GO" id="GO:0005886">
    <property type="term" value="C:plasma membrane"/>
    <property type="evidence" value="ECO:0007669"/>
    <property type="project" value="TreeGrafter"/>
</dbReference>
<dbReference type="EMBL" id="BPQB01000025">
    <property type="protein sequence ID" value="GJE92265.1"/>
    <property type="molecule type" value="Genomic_DNA"/>
</dbReference>
<evidence type="ECO:0000256" key="4">
    <source>
        <dbReference type="ARBA" id="ARBA00023136"/>
    </source>
</evidence>
<dbReference type="OrthoDB" id="3561359at2759"/>
<keyword evidence="4 6" id="KW-0472">Membrane</keyword>
<keyword evidence="3 6" id="KW-1133">Transmembrane helix</keyword>
<comment type="subcellular location">
    <subcellularLocation>
        <location evidence="1">Membrane</location>
        <topology evidence="1">Multi-pass membrane protein</topology>
    </subcellularLocation>
</comment>
<dbReference type="PANTHER" id="PTHR23502:SF7">
    <property type="entry name" value="DRUG_PROTON ANTIPORTER YHK8-RELATED"/>
    <property type="match status" value="1"/>
</dbReference>
<dbReference type="Gene3D" id="1.20.1250.20">
    <property type="entry name" value="MFS general substrate transporter like domains"/>
    <property type="match status" value="1"/>
</dbReference>
<accession>A0A9P3GEG2</accession>
<dbReference type="GO" id="GO:0022857">
    <property type="term" value="F:transmembrane transporter activity"/>
    <property type="evidence" value="ECO:0007669"/>
    <property type="project" value="InterPro"/>
</dbReference>
<proteinExistence type="predicted"/>
<evidence type="ECO:0000256" key="3">
    <source>
        <dbReference type="ARBA" id="ARBA00022989"/>
    </source>
</evidence>
<dbReference type="AlphaFoldDB" id="A0A9P3GEG2"/>
<feature type="transmembrane region" description="Helical" evidence="6">
    <location>
        <begin position="189"/>
        <end position="213"/>
    </location>
</feature>
<feature type="transmembrane region" description="Helical" evidence="6">
    <location>
        <begin position="225"/>
        <end position="247"/>
    </location>
</feature>
<feature type="compositionally biased region" description="Basic and acidic residues" evidence="5">
    <location>
        <begin position="69"/>
        <end position="79"/>
    </location>
</feature>
<evidence type="ECO:0000256" key="2">
    <source>
        <dbReference type="ARBA" id="ARBA00022692"/>
    </source>
</evidence>
<dbReference type="InterPro" id="IPR036259">
    <property type="entry name" value="MFS_trans_sf"/>
</dbReference>
<dbReference type="PROSITE" id="PS50850">
    <property type="entry name" value="MFS"/>
    <property type="match status" value="1"/>
</dbReference>
<keyword evidence="9" id="KW-1185">Reference proteome</keyword>
<evidence type="ECO:0000256" key="1">
    <source>
        <dbReference type="ARBA" id="ARBA00004141"/>
    </source>
</evidence>
<dbReference type="FunFam" id="1.20.1250.20:FF:000082">
    <property type="entry name" value="MFS multidrug transporter, putative"/>
    <property type="match status" value="1"/>
</dbReference>
<dbReference type="Proteomes" id="UP000703269">
    <property type="component" value="Unassembled WGS sequence"/>
</dbReference>
<protein>
    <submittedName>
        <fullName evidence="8">MFS general substrate transporter</fullName>
    </submittedName>
</protein>
<evidence type="ECO:0000256" key="5">
    <source>
        <dbReference type="SAM" id="MobiDB-lite"/>
    </source>
</evidence>
<feature type="transmembrane region" description="Helical" evidence="6">
    <location>
        <begin position="501"/>
        <end position="522"/>
    </location>
</feature>
<feature type="transmembrane region" description="Helical" evidence="6">
    <location>
        <begin position="135"/>
        <end position="154"/>
    </location>
</feature>